<organism evidence="4 5">
    <name type="scientific">Adonisia turfae CCMR0081</name>
    <dbReference type="NCBI Taxonomy" id="2292702"/>
    <lineage>
        <taxon>Bacteria</taxon>
        <taxon>Bacillati</taxon>
        <taxon>Cyanobacteriota</taxon>
        <taxon>Adonisia</taxon>
        <taxon>Adonisia turfae</taxon>
    </lineage>
</organism>
<gene>
    <name evidence="4" type="ORF">DXZ20_32305</name>
</gene>
<keyword evidence="2" id="KW-0012">Acyltransferase</keyword>
<evidence type="ECO:0000256" key="1">
    <source>
        <dbReference type="ARBA" id="ARBA00022679"/>
    </source>
</evidence>
<dbReference type="Pfam" id="PF13420">
    <property type="entry name" value="Acetyltransf_4"/>
    <property type="match status" value="1"/>
</dbReference>
<dbReference type="RefSeq" id="WP_163702851.1">
    <property type="nucleotide sequence ID" value="NZ_QXHD01000004.1"/>
</dbReference>
<dbReference type="InterPro" id="IPR016181">
    <property type="entry name" value="Acyl_CoA_acyltransferase"/>
</dbReference>
<feature type="domain" description="N-acetyltransferase" evidence="3">
    <location>
        <begin position="12"/>
        <end position="173"/>
    </location>
</feature>
<dbReference type="PANTHER" id="PTHR43072">
    <property type="entry name" value="N-ACETYLTRANSFERASE"/>
    <property type="match status" value="1"/>
</dbReference>
<sequence length="175" mass="19364">MSKIIQADTVVLNIRSAQPQDYAAIASIYNEAIVHGGITMDGQPQTVQDIQAIVQKMHPREALIVADAGSSVIGWSIIKRYSDRIGYQFCCETSTYLSFSATGKGYGSELQKALMAKVKDYGYHHIVAKILAANQGSIRFHQRYGFDIVGIQKEIGFMNDTWHDVVIMQCILSSS</sequence>
<dbReference type="PANTHER" id="PTHR43072:SF23">
    <property type="entry name" value="UPF0039 PROTEIN C11D3.02C"/>
    <property type="match status" value="1"/>
</dbReference>
<dbReference type="SUPFAM" id="SSF55729">
    <property type="entry name" value="Acyl-CoA N-acyltransferases (Nat)"/>
    <property type="match status" value="1"/>
</dbReference>
<dbReference type="GO" id="GO:0016747">
    <property type="term" value="F:acyltransferase activity, transferring groups other than amino-acyl groups"/>
    <property type="evidence" value="ECO:0007669"/>
    <property type="project" value="InterPro"/>
</dbReference>
<dbReference type="AlphaFoldDB" id="A0A6M0RVG4"/>
<keyword evidence="1 4" id="KW-0808">Transferase</keyword>
<evidence type="ECO:0000256" key="2">
    <source>
        <dbReference type="ARBA" id="ARBA00023315"/>
    </source>
</evidence>
<dbReference type="EMBL" id="QXHD01000004">
    <property type="protein sequence ID" value="NEZ60245.1"/>
    <property type="molecule type" value="Genomic_DNA"/>
</dbReference>
<evidence type="ECO:0000313" key="5">
    <source>
        <dbReference type="Proteomes" id="UP000481033"/>
    </source>
</evidence>
<evidence type="ECO:0000313" key="4">
    <source>
        <dbReference type="EMBL" id="NEZ60245.1"/>
    </source>
</evidence>
<accession>A0A6M0RVG4</accession>
<keyword evidence="5" id="KW-1185">Reference proteome</keyword>
<evidence type="ECO:0000259" key="3">
    <source>
        <dbReference type="PROSITE" id="PS51186"/>
    </source>
</evidence>
<dbReference type="Gene3D" id="3.40.630.30">
    <property type="match status" value="1"/>
</dbReference>
<name>A0A6M0RVG4_9CYAN</name>
<proteinExistence type="predicted"/>
<reference evidence="4 5" key="1">
    <citation type="journal article" date="2020" name="Microb. Ecol.">
        <title>Ecogenomics of the Marine Benthic Filamentous Cyanobacterium Adonisia.</title>
        <authorList>
            <person name="Walter J.M."/>
            <person name="Coutinho F.H."/>
            <person name="Leomil L."/>
            <person name="Hargreaves P.I."/>
            <person name="Campeao M.E."/>
            <person name="Vieira V.V."/>
            <person name="Silva B.S."/>
            <person name="Fistarol G.O."/>
            <person name="Salomon P.S."/>
            <person name="Sawabe T."/>
            <person name="Mino S."/>
            <person name="Hosokawa M."/>
            <person name="Miyashita H."/>
            <person name="Maruyama F."/>
            <person name="van Verk M.C."/>
            <person name="Dutilh B.E."/>
            <person name="Thompson C.C."/>
            <person name="Thompson F.L."/>
        </authorList>
    </citation>
    <scope>NUCLEOTIDE SEQUENCE [LARGE SCALE GENOMIC DNA]</scope>
    <source>
        <strain evidence="4 5">CCMR0081</strain>
    </source>
</reference>
<dbReference type="PROSITE" id="PS51186">
    <property type="entry name" value="GNAT"/>
    <property type="match status" value="1"/>
</dbReference>
<dbReference type="Proteomes" id="UP000481033">
    <property type="component" value="Unassembled WGS sequence"/>
</dbReference>
<comment type="caution">
    <text evidence="4">The sequence shown here is derived from an EMBL/GenBank/DDBJ whole genome shotgun (WGS) entry which is preliminary data.</text>
</comment>
<dbReference type="InterPro" id="IPR000182">
    <property type="entry name" value="GNAT_dom"/>
</dbReference>
<protein>
    <submittedName>
        <fullName evidence="4">N-acetyltransferase family protein</fullName>
    </submittedName>
</protein>